<dbReference type="GO" id="GO:0008061">
    <property type="term" value="F:chitin binding"/>
    <property type="evidence" value="ECO:0007669"/>
    <property type="project" value="InterPro"/>
</dbReference>
<evidence type="ECO:0000259" key="5">
    <source>
        <dbReference type="PROSITE" id="PS51910"/>
    </source>
</evidence>
<evidence type="ECO:0000256" key="1">
    <source>
        <dbReference type="ARBA" id="ARBA00000822"/>
    </source>
</evidence>
<protein>
    <recommendedName>
        <fullName evidence="2">chitinase</fullName>
        <ecNumber evidence="2">3.2.1.14</ecNumber>
    </recommendedName>
</protein>
<comment type="catalytic activity">
    <reaction evidence="1">
        <text>Random endo-hydrolysis of N-acetyl-beta-D-glucosaminide (1-&gt;4)-beta-linkages in chitin and chitodextrins.</text>
        <dbReference type="EC" id="3.2.1.14"/>
    </reaction>
</comment>
<dbReference type="SUPFAM" id="SSF51445">
    <property type="entry name" value="(Trans)glycosidases"/>
    <property type="match status" value="1"/>
</dbReference>
<evidence type="ECO:0000256" key="3">
    <source>
        <dbReference type="ARBA" id="ARBA00023024"/>
    </source>
</evidence>
<dbReference type="Proteomes" id="UP000186917">
    <property type="component" value="Unassembled WGS sequence"/>
</dbReference>
<dbReference type="EC" id="3.2.1.14" evidence="2"/>
<evidence type="ECO:0000256" key="4">
    <source>
        <dbReference type="SAM" id="SignalP"/>
    </source>
</evidence>
<gene>
    <name evidence="6" type="ORF">SAMN05421788_107120</name>
</gene>
<dbReference type="CDD" id="cd06548">
    <property type="entry name" value="GH18_chitinase"/>
    <property type="match status" value="1"/>
</dbReference>
<reference evidence="7" key="1">
    <citation type="submission" date="2017-01" db="EMBL/GenBank/DDBJ databases">
        <authorList>
            <person name="Varghese N."/>
            <person name="Submissions S."/>
        </authorList>
    </citation>
    <scope>NUCLEOTIDE SEQUENCE [LARGE SCALE GENOMIC DNA]</scope>
    <source>
        <strain evidence="7">DSM 21054</strain>
    </source>
</reference>
<dbReference type="GO" id="GO:0008843">
    <property type="term" value="F:endochitinase activity"/>
    <property type="evidence" value="ECO:0007669"/>
    <property type="project" value="UniProtKB-EC"/>
</dbReference>
<dbReference type="Gene3D" id="3.10.50.10">
    <property type="match status" value="1"/>
</dbReference>
<dbReference type="GO" id="GO:0005975">
    <property type="term" value="P:carbohydrate metabolic process"/>
    <property type="evidence" value="ECO:0007669"/>
    <property type="project" value="InterPro"/>
</dbReference>
<sequence>MKTVSLFLLVALMSLVSLTVKAQSAPRPTVIGYYSGDSVKVSRYPVEKLTHLIFSFGHLRENEFFLNKRKDTLLLQNMVALKKRNPSMKVMVSLGGWSGCATCSPIFANADNRKVFARSVKKALVDFGADGIDLDWEYPAIQGFPGHAYSPDDRANFTALIKALRKELGKRYEISFAAGGFTEYLEKSIDWKQVMPMVDRVNLMTYDLVSGYSTISGHHTPLYSTAAFPQSVDRAVTWLDSIGVPVNKLVLGAAFYARIFETKDTLDHGLNRPASFKRGLSYKDFRGLTDSAGFTRYWDAKAQAPYSFNPHTREFASYDDSASIALKTKYVWQHHLNGIMFWELADDKESGGLLDVIDETLKKLF</sequence>
<dbReference type="STRING" id="477680.SAMN05421788_107120"/>
<dbReference type="RefSeq" id="WP_076380714.1">
    <property type="nucleotide sequence ID" value="NZ_AP017422.1"/>
</dbReference>
<keyword evidence="7" id="KW-1185">Reference proteome</keyword>
<feature type="chain" id="PRO_5030022900" description="chitinase" evidence="4">
    <location>
        <begin position="23"/>
        <end position="365"/>
    </location>
</feature>
<feature type="domain" description="GH18" evidence="5">
    <location>
        <begin position="28"/>
        <end position="364"/>
    </location>
</feature>
<dbReference type="OrthoDB" id="9775889at2"/>
<evidence type="ECO:0000313" key="6">
    <source>
        <dbReference type="EMBL" id="SIT27040.1"/>
    </source>
</evidence>
<keyword evidence="3" id="KW-0624">Polysaccharide degradation</keyword>
<dbReference type="InterPro" id="IPR050314">
    <property type="entry name" value="Glycosyl_Hydrlase_18"/>
</dbReference>
<evidence type="ECO:0000313" key="7">
    <source>
        <dbReference type="Proteomes" id="UP000186917"/>
    </source>
</evidence>
<dbReference type="AlphaFoldDB" id="A0A173MG55"/>
<proteinExistence type="predicted"/>
<dbReference type="InterPro" id="IPR001223">
    <property type="entry name" value="Glyco_hydro18_cat"/>
</dbReference>
<dbReference type="PANTHER" id="PTHR11177:SF317">
    <property type="entry name" value="CHITINASE 12-RELATED"/>
    <property type="match status" value="1"/>
</dbReference>
<keyword evidence="3" id="KW-0119">Carbohydrate metabolism</keyword>
<dbReference type="PROSITE" id="PS51910">
    <property type="entry name" value="GH18_2"/>
    <property type="match status" value="1"/>
</dbReference>
<keyword evidence="3" id="KW-0146">Chitin degradation</keyword>
<dbReference type="InterPro" id="IPR011583">
    <property type="entry name" value="Chitinase_II/V-like_cat"/>
</dbReference>
<evidence type="ECO:0000256" key="2">
    <source>
        <dbReference type="ARBA" id="ARBA00012729"/>
    </source>
</evidence>
<dbReference type="PANTHER" id="PTHR11177">
    <property type="entry name" value="CHITINASE"/>
    <property type="match status" value="1"/>
</dbReference>
<dbReference type="Pfam" id="PF00704">
    <property type="entry name" value="Glyco_hydro_18"/>
    <property type="match status" value="1"/>
</dbReference>
<dbReference type="InterPro" id="IPR029070">
    <property type="entry name" value="Chitinase_insertion_sf"/>
</dbReference>
<dbReference type="SUPFAM" id="SSF54556">
    <property type="entry name" value="Chitinase insertion domain"/>
    <property type="match status" value="1"/>
</dbReference>
<organism evidence="6 7">
    <name type="scientific">Filimonas lacunae</name>
    <dbReference type="NCBI Taxonomy" id="477680"/>
    <lineage>
        <taxon>Bacteria</taxon>
        <taxon>Pseudomonadati</taxon>
        <taxon>Bacteroidota</taxon>
        <taxon>Chitinophagia</taxon>
        <taxon>Chitinophagales</taxon>
        <taxon>Chitinophagaceae</taxon>
        <taxon>Filimonas</taxon>
    </lineage>
</organism>
<dbReference type="SMART" id="SM00636">
    <property type="entry name" value="Glyco_18"/>
    <property type="match status" value="1"/>
</dbReference>
<feature type="signal peptide" evidence="4">
    <location>
        <begin position="1"/>
        <end position="22"/>
    </location>
</feature>
<name>A0A173MG55_9BACT</name>
<accession>A0A173MG55</accession>
<keyword evidence="4" id="KW-0732">Signal</keyword>
<dbReference type="GO" id="GO:0006032">
    <property type="term" value="P:chitin catabolic process"/>
    <property type="evidence" value="ECO:0007669"/>
    <property type="project" value="UniProtKB-KW"/>
</dbReference>
<dbReference type="KEGG" id="fln:FLA_2479"/>
<dbReference type="Gene3D" id="3.20.20.80">
    <property type="entry name" value="Glycosidases"/>
    <property type="match status" value="1"/>
</dbReference>
<dbReference type="InterPro" id="IPR017853">
    <property type="entry name" value="GH"/>
</dbReference>
<dbReference type="EMBL" id="FTOR01000007">
    <property type="protein sequence ID" value="SIT27040.1"/>
    <property type="molecule type" value="Genomic_DNA"/>
</dbReference>